<feature type="compositionally biased region" description="Polar residues" evidence="11">
    <location>
        <begin position="1"/>
        <end position="24"/>
    </location>
</feature>
<dbReference type="Proteomes" id="UP001151582">
    <property type="component" value="Unassembled WGS sequence"/>
</dbReference>
<feature type="compositionally biased region" description="Pro residues" evidence="11">
    <location>
        <begin position="55"/>
        <end position="69"/>
    </location>
</feature>
<dbReference type="GO" id="GO:0061709">
    <property type="term" value="P:reticulophagy"/>
    <property type="evidence" value="ECO:0007669"/>
    <property type="project" value="TreeGrafter"/>
</dbReference>
<keyword evidence="5" id="KW-0963">Cytoplasm</keyword>
<dbReference type="GO" id="GO:0034727">
    <property type="term" value="P:piecemeal microautophagy of the nucleus"/>
    <property type="evidence" value="ECO:0007669"/>
    <property type="project" value="TreeGrafter"/>
</dbReference>
<dbReference type="Pfam" id="PF00787">
    <property type="entry name" value="PX"/>
    <property type="match status" value="1"/>
</dbReference>
<proteinExistence type="inferred from homology"/>
<evidence type="ECO:0000256" key="10">
    <source>
        <dbReference type="SAM" id="Coils"/>
    </source>
</evidence>
<dbReference type="GO" id="GO:0000422">
    <property type="term" value="P:autophagy of mitochondrion"/>
    <property type="evidence" value="ECO:0007669"/>
    <property type="project" value="TreeGrafter"/>
</dbReference>
<dbReference type="AlphaFoldDB" id="A0A9W8B9E1"/>
<evidence type="ECO:0000256" key="8">
    <source>
        <dbReference type="ARBA" id="ARBA00040748"/>
    </source>
</evidence>
<dbReference type="SMART" id="SM00312">
    <property type="entry name" value="PX"/>
    <property type="match status" value="1"/>
</dbReference>
<comment type="caution">
    <text evidence="13">The sequence shown here is derived from an EMBL/GenBank/DDBJ whole genome shotgun (WGS) entry which is preliminary data.</text>
</comment>
<dbReference type="GO" id="GO:0035091">
    <property type="term" value="F:phosphatidylinositol binding"/>
    <property type="evidence" value="ECO:0007669"/>
    <property type="project" value="InterPro"/>
</dbReference>
<dbReference type="SUPFAM" id="SSF103657">
    <property type="entry name" value="BAR/IMD domain-like"/>
    <property type="match status" value="1"/>
</dbReference>
<feature type="domain" description="PX" evidence="12">
    <location>
        <begin position="256"/>
        <end position="378"/>
    </location>
</feature>
<dbReference type="InterPro" id="IPR015404">
    <property type="entry name" value="Vps5_C"/>
</dbReference>
<evidence type="ECO:0000313" key="14">
    <source>
        <dbReference type="Proteomes" id="UP001151582"/>
    </source>
</evidence>
<dbReference type="InterPro" id="IPR001683">
    <property type="entry name" value="PX_dom"/>
</dbReference>
<evidence type="ECO:0000256" key="1">
    <source>
        <dbReference type="ARBA" id="ARBA00004184"/>
    </source>
</evidence>
<dbReference type="GO" id="GO:0032456">
    <property type="term" value="P:endocytic recycling"/>
    <property type="evidence" value="ECO:0007669"/>
    <property type="project" value="TreeGrafter"/>
</dbReference>
<evidence type="ECO:0000256" key="4">
    <source>
        <dbReference type="ARBA" id="ARBA00022448"/>
    </source>
</evidence>
<evidence type="ECO:0000256" key="5">
    <source>
        <dbReference type="ARBA" id="ARBA00022490"/>
    </source>
</evidence>
<keyword evidence="10" id="KW-0175">Coiled coil</keyword>
<keyword evidence="14" id="KW-1185">Reference proteome</keyword>
<feature type="compositionally biased region" description="Polar residues" evidence="11">
    <location>
        <begin position="176"/>
        <end position="188"/>
    </location>
</feature>
<gene>
    <name evidence="13" type="primary">SNX4</name>
    <name evidence="13" type="ORF">H4R34_001702</name>
</gene>
<dbReference type="GO" id="GO:0015031">
    <property type="term" value="P:protein transport"/>
    <property type="evidence" value="ECO:0007669"/>
    <property type="project" value="TreeGrafter"/>
</dbReference>
<dbReference type="SUPFAM" id="SSF64268">
    <property type="entry name" value="PX domain"/>
    <property type="match status" value="1"/>
</dbReference>
<comment type="subcellular location">
    <subcellularLocation>
        <location evidence="2">Cytoplasm</location>
    </subcellularLocation>
    <subcellularLocation>
        <location evidence="1">Endomembrane system</location>
        <topology evidence="1">Peripheral membrane protein</topology>
    </subcellularLocation>
</comment>
<feature type="region of interest" description="Disordered" evidence="11">
    <location>
        <begin position="156"/>
        <end position="188"/>
    </location>
</feature>
<dbReference type="GO" id="GO:0000407">
    <property type="term" value="C:phagophore assembly site"/>
    <property type="evidence" value="ECO:0007669"/>
    <property type="project" value="TreeGrafter"/>
</dbReference>
<evidence type="ECO:0000256" key="11">
    <source>
        <dbReference type="SAM" id="MobiDB-lite"/>
    </source>
</evidence>
<dbReference type="Gene3D" id="3.30.1520.10">
    <property type="entry name" value="Phox-like domain"/>
    <property type="match status" value="1"/>
</dbReference>
<evidence type="ECO:0000256" key="9">
    <source>
        <dbReference type="ARBA" id="ARBA00041273"/>
    </source>
</evidence>
<feature type="compositionally biased region" description="Polar residues" evidence="11">
    <location>
        <begin position="236"/>
        <end position="245"/>
    </location>
</feature>
<reference evidence="13" key="1">
    <citation type="submission" date="2022-07" db="EMBL/GenBank/DDBJ databases">
        <title>Phylogenomic reconstructions and comparative analyses of Kickxellomycotina fungi.</title>
        <authorList>
            <person name="Reynolds N.K."/>
            <person name="Stajich J.E."/>
            <person name="Barry K."/>
            <person name="Grigoriev I.V."/>
            <person name="Crous P."/>
            <person name="Smith M.E."/>
        </authorList>
    </citation>
    <scope>NUCLEOTIDE SEQUENCE</scope>
    <source>
        <strain evidence="13">RSA 567</strain>
    </source>
</reference>
<dbReference type="PANTHER" id="PTHR45949">
    <property type="entry name" value="SORTING NEXIN-4"/>
    <property type="match status" value="1"/>
</dbReference>
<evidence type="ECO:0000259" key="12">
    <source>
        <dbReference type="PROSITE" id="PS50195"/>
    </source>
</evidence>
<dbReference type="EMBL" id="JANBQB010000089">
    <property type="protein sequence ID" value="KAJ1982465.1"/>
    <property type="molecule type" value="Genomic_DNA"/>
</dbReference>
<evidence type="ECO:0000313" key="13">
    <source>
        <dbReference type="EMBL" id="KAJ1982465.1"/>
    </source>
</evidence>
<name>A0A9W8B9E1_9FUNG</name>
<dbReference type="PROSITE" id="PS50195">
    <property type="entry name" value="PX"/>
    <property type="match status" value="1"/>
</dbReference>
<organism evidence="13 14">
    <name type="scientific">Dimargaris verticillata</name>
    <dbReference type="NCBI Taxonomy" id="2761393"/>
    <lineage>
        <taxon>Eukaryota</taxon>
        <taxon>Fungi</taxon>
        <taxon>Fungi incertae sedis</taxon>
        <taxon>Zoopagomycota</taxon>
        <taxon>Kickxellomycotina</taxon>
        <taxon>Dimargaritomycetes</taxon>
        <taxon>Dimargaritales</taxon>
        <taxon>Dimargaritaceae</taxon>
        <taxon>Dimargaris</taxon>
    </lineage>
</organism>
<keyword evidence="4" id="KW-0813">Transport</keyword>
<evidence type="ECO:0000256" key="7">
    <source>
        <dbReference type="ARBA" id="ARBA00023136"/>
    </source>
</evidence>
<feature type="region of interest" description="Disordered" evidence="11">
    <location>
        <begin position="1"/>
        <end position="143"/>
    </location>
</feature>
<dbReference type="InterPro" id="IPR036871">
    <property type="entry name" value="PX_dom_sf"/>
</dbReference>
<dbReference type="PANTHER" id="PTHR45949:SF2">
    <property type="entry name" value="SORTING NEXIN-4"/>
    <property type="match status" value="1"/>
</dbReference>
<accession>A0A9W8B9E1</accession>
<keyword evidence="7" id="KW-0472">Membrane</keyword>
<evidence type="ECO:0000256" key="3">
    <source>
        <dbReference type="ARBA" id="ARBA00010883"/>
    </source>
</evidence>
<comment type="similarity">
    <text evidence="3">Belongs to the sorting nexin family.</text>
</comment>
<dbReference type="InterPro" id="IPR027267">
    <property type="entry name" value="AH/BAR_dom_sf"/>
</dbReference>
<evidence type="ECO:0000256" key="6">
    <source>
        <dbReference type="ARBA" id="ARBA00023121"/>
    </source>
</evidence>
<dbReference type="Pfam" id="PF09325">
    <property type="entry name" value="Vps5"/>
    <property type="match status" value="1"/>
</dbReference>
<feature type="region of interest" description="Disordered" evidence="11">
    <location>
        <begin position="225"/>
        <end position="245"/>
    </location>
</feature>
<evidence type="ECO:0000256" key="2">
    <source>
        <dbReference type="ARBA" id="ARBA00004496"/>
    </source>
</evidence>
<protein>
    <recommendedName>
        <fullName evidence="8">Sorting nexin-4</fullName>
    </recommendedName>
    <alternativeName>
        <fullName evidence="9">Autophagy-related protein 24</fullName>
    </alternativeName>
</protein>
<feature type="coiled-coil region" evidence="10">
    <location>
        <begin position="566"/>
        <end position="593"/>
    </location>
</feature>
<keyword evidence="6" id="KW-0446">Lipid-binding</keyword>
<dbReference type="OrthoDB" id="205639at2759"/>
<feature type="compositionally biased region" description="Low complexity" evidence="11">
    <location>
        <begin position="99"/>
        <end position="111"/>
    </location>
</feature>
<dbReference type="Gene3D" id="1.20.1270.60">
    <property type="entry name" value="Arfaptin homology (AH) domain/BAR domain"/>
    <property type="match status" value="1"/>
</dbReference>
<sequence length="653" mass="71961">MEQSEYHSVSWDTGVSPSESNHLSVSPKPLSKPARRITPQAVAVSADPLGLLGKPSPPPTPTLVPPPSESAPETSPPQKTVAAIEAASPSLKVRPNRNATASPSAATPTSPVVSESQPRRVSLSEQLASGPPPTLSPTMASSHMAASTGWTTYTEPAGSAALHSETSPWSALPTATEHSTTLASSSDQPFAAGFDTPSATAAGLLSSAHGASLLTSQQFSDLTISEDNMGMPADPPSSSMTTGTHAQADTLESTCPYEITVSGPRKENEGTANAYMSYLVTSVKCVPHSTQTVRTALRRRFQDFVWLYHSLAKEYPACALPPLPGKYRMEYITGDRFGPEFVAKRQASLERFLVRVAHHPVLRTSHYFIVFLEARDWSSEYEEKIKAEGVLDNLSDAFLNAFSKIKKRDDRFVEIKDVVDKLEENLLAVERLYSRIGKRETDASLAYEELGKGLLELGKLESGLTRPLNQAGTTVLAFSEQLKSLTGGVDETYLSQVHEYIAYSDAFKTVLKLRDQKQVDFEELSHYLQTTIADRERVLHNRNASLGGFTSFLKGKYREMKGVDHEQLRQERLEKLDRKIKELEHAVDQSHDESTRCSDVVLNELETFQAIKTRDFKQHLGDMADHQIDFYDKAILTWEKLLPILENIEVQDS</sequence>
<dbReference type="GO" id="GO:0005769">
    <property type="term" value="C:early endosome"/>
    <property type="evidence" value="ECO:0007669"/>
    <property type="project" value="TreeGrafter"/>
</dbReference>